<accession>A0A6A5SE27</accession>
<organism evidence="2 3">
    <name type="scientific">Clathrospora elynae</name>
    <dbReference type="NCBI Taxonomy" id="706981"/>
    <lineage>
        <taxon>Eukaryota</taxon>
        <taxon>Fungi</taxon>
        <taxon>Dikarya</taxon>
        <taxon>Ascomycota</taxon>
        <taxon>Pezizomycotina</taxon>
        <taxon>Dothideomycetes</taxon>
        <taxon>Pleosporomycetidae</taxon>
        <taxon>Pleosporales</taxon>
        <taxon>Diademaceae</taxon>
        <taxon>Clathrospora</taxon>
    </lineage>
</organism>
<proteinExistence type="predicted"/>
<sequence>MIPAYHWIFGVEVAPVSERHGFPIMVHRILGSVKHWEEVLSATCMYNYVNQPGTFLHLGCDPNTTDVMFGTITAVDLHRGRGRTTSAPSSSHASIRSLCFRSMSRLLPTNAKTTSPSSSRRQTRTGAASQTRFQAWAMTTC</sequence>
<protein>
    <submittedName>
        <fullName evidence="2">Uncharacterized protein</fullName>
    </submittedName>
</protein>
<feature type="region of interest" description="Disordered" evidence="1">
    <location>
        <begin position="109"/>
        <end position="131"/>
    </location>
</feature>
<evidence type="ECO:0000256" key="1">
    <source>
        <dbReference type="SAM" id="MobiDB-lite"/>
    </source>
</evidence>
<evidence type="ECO:0000313" key="2">
    <source>
        <dbReference type="EMBL" id="KAF1937904.1"/>
    </source>
</evidence>
<evidence type="ECO:0000313" key="3">
    <source>
        <dbReference type="Proteomes" id="UP000800038"/>
    </source>
</evidence>
<gene>
    <name evidence="2" type="ORF">EJ02DRAFT_40675</name>
</gene>
<dbReference type="EMBL" id="ML976122">
    <property type="protein sequence ID" value="KAF1937904.1"/>
    <property type="molecule type" value="Genomic_DNA"/>
</dbReference>
<dbReference type="OrthoDB" id="437457at2759"/>
<dbReference type="Proteomes" id="UP000800038">
    <property type="component" value="Unassembled WGS sequence"/>
</dbReference>
<reference evidence="2" key="1">
    <citation type="journal article" date="2020" name="Stud. Mycol.">
        <title>101 Dothideomycetes genomes: a test case for predicting lifestyles and emergence of pathogens.</title>
        <authorList>
            <person name="Haridas S."/>
            <person name="Albert R."/>
            <person name="Binder M."/>
            <person name="Bloem J."/>
            <person name="Labutti K."/>
            <person name="Salamov A."/>
            <person name="Andreopoulos B."/>
            <person name="Baker S."/>
            <person name="Barry K."/>
            <person name="Bills G."/>
            <person name="Bluhm B."/>
            <person name="Cannon C."/>
            <person name="Castanera R."/>
            <person name="Culley D."/>
            <person name="Daum C."/>
            <person name="Ezra D."/>
            <person name="Gonzalez J."/>
            <person name="Henrissat B."/>
            <person name="Kuo A."/>
            <person name="Liang C."/>
            <person name="Lipzen A."/>
            <person name="Lutzoni F."/>
            <person name="Magnuson J."/>
            <person name="Mondo S."/>
            <person name="Nolan M."/>
            <person name="Ohm R."/>
            <person name="Pangilinan J."/>
            <person name="Park H.-J."/>
            <person name="Ramirez L."/>
            <person name="Alfaro M."/>
            <person name="Sun H."/>
            <person name="Tritt A."/>
            <person name="Yoshinaga Y."/>
            <person name="Zwiers L.-H."/>
            <person name="Turgeon B."/>
            <person name="Goodwin S."/>
            <person name="Spatafora J."/>
            <person name="Crous P."/>
            <person name="Grigoriev I."/>
        </authorList>
    </citation>
    <scope>NUCLEOTIDE SEQUENCE</scope>
    <source>
        <strain evidence="2">CBS 161.51</strain>
    </source>
</reference>
<keyword evidence="3" id="KW-1185">Reference proteome</keyword>
<name>A0A6A5SE27_9PLEO</name>
<dbReference type="AlphaFoldDB" id="A0A6A5SE27"/>